<organism evidence="3 4">
    <name type="scientific">Aspergillus bombycis</name>
    <dbReference type="NCBI Taxonomy" id="109264"/>
    <lineage>
        <taxon>Eukaryota</taxon>
        <taxon>Fungi</taxon>
        <taxon>Dikarya</taxon>
        <taxon>Ascomycota</taxon>
        <taxon>Pezizomycotina</taxon>
        <taxon>Eurotiomycetes</taxon>
        <taxon>Eurotiomycetidae</taxon>
        <taxon>Eurotiales</taxon>
        <taxon>Aspergillaceae</taxon>
        <taxon>Aspergillus</taxon>
    </lineage>
</organism>
<dbReference type="Proteomes" id="UP000179179">
    <property type="component" value="Unassembled WGS sequence"/>
</dbReference>
<sequence length="370" mass="40682">MLYNPPAAAGLEENPRVKLNNIFTSHSCPILKNTTPLQPFYNHVCQYSNSRRGLPLLVTPETCAGRTYVVTGANSGLGLEAARHLVNAGARKVILAVRNLTAGEKAKDDIETCTGKTGVAEVWLLDLASYDSVKAFAQRVTTELDRIDAVIENAGVALSQRLEAEGHILPVTVNVLSTLLLGVLIFPKLRDSAQRYGTMPHLVFVTSVTGFDCHEAWRDIHDEPLAKMHSEDMNMMQLYPLTKLMLTIAVRHLATLTPVDRTGVVMNLVCPGLCKTDIGRNAPAEVQESVANFVAQCGRTAEDGSRTLLHGAVAGRESHGRFLQSCESGENIVPHWVKNEEGRKWQRYSWEDIAKELEFVCPGCIQEIIN</sequence>
<dbReference type="Pfam" id="PF00106">
    <property type="entry name" value="adh_short"/>
    <property type="match status" value="1"/>
</dbReference>
<dbReference type="OrthoDB" id="542013at2759"/>
<evidence type="ECO:0000256" key="1">
    <source>
        <dbReference type="ARBA" id="ARBA00023002"/>
    </source>
</evidence>
<dbReference type="SMART" id="SM00822">
    <property type="entry name" value="PKS_KR"/>
    <property type="match status" value="1"/>
</dbReference>
<evidence type="ECO:0000313" key="3">
    <source>
        <dbReference type="EMBL" id="OGM49857.1"/>
    </source>
</evidence>
<dbReference type="STRING" id="109264.A0A1F8ADV6"/>
<feature type="domain" description="Ketoreductase" evidence="2">
    <location>
        <begin position="66"/>
        <end position="220"/>
    </location>
</feature>
<dbReference type="InterPro" id="IPR057326">
    <property type="entry name" value="KR_dom"/>
</dbReference>
<keyword evidence="1" id="KW-0560">Oxidoreductase</keyword>
<dbReference type="GO" id="GO:0016491">
    <property type="term" value="F:oxidoreductase activity"/>
    <property type="evidence" value="ECO:0007669"/>
    <property type="project" value="UniProtKB-KW"/>
</dbReference>
<evidence type="ECO:0000313" key="4">
    <source>
        <dbReference type="Proteomes" id="UP000179179"/>
    </source>
</evidence>
<protein>
    <submittedName>
        <fullName evidence="3">Putative short chain dehydrogenase/reductase family oxidoreductase</fullName>
    </submittedName>
</protein>
<dbReference type="InterPro" id="IPR002347">
    <property type="entry name" value="SDR_fam"/>
</dbReference>
<evidence type="ECO:0000259" key="2">
    <source>
        <dbReference type="SMART" id="SM00822"/>
    </source>
</evidence>
<comment type="caution">
    <text evidence="3">The sequence shown here is derived from an EMBL/GenBank/DDBJ whole genome shotgun (WGS) entry which is preliminary data.</text>
</comment>
<dbReference type="PRINTS" id="PR00081">
    <property type="entry name" value="GDHRDH"/>
</dbReference>
<dbReference type="PANTHER" id="PTHR43157:SF61">
    <property type="entry name" value="DEHYDROGENASE_REDUCTASE FAMILY PROTEIN, PUTATIVE (AFU_ORTHOLOGUE AFUA_3G01250)-RELATED"/>
    <property type="match status" value="1"/>
</dbReference>
<dbReference type="AlphaFoldDB" id="A0A1F8ADV6"/>
<dbReference type="PANTHER" id="PTHR43157">
    <property type="entry name" value="PHOSPHATIDYLINOSITOL-GLYCAN BIOSYNTHESIS CLASS F PROTEIN-RELATED"/>
    <property type="match status" value="1"/>
</dbReference>
<accession>A0A1F8ADV6</accession>
<proteinExistence type="predicted"/>
<keyword evidence="4" id="KW-1185">Reference proteome</keyword>
<gene>
    <name evidence="3" type="ORF">ABOM_001450</name>
</gene>
<dbReference type="InterPro" id="IPR036291">
    <property type="entry name" value="NAD(P)-bd_dom_sf"/>
</dbReference>
<dbReference type="SUPFAM" id="SSF51735">
    <property type="entry name" value="NAD(P)-binding Rossmann-fold domains"/>
    <property type="match status" value="1"/>
</dbReference>
<reference evidence="3 4" key="1">
    <citation type="journal article" date="2016" name="Genome Biol. Evol.">
        <title>Draft genome sequence of an aflatoxigenic Aspergillus species, A. bombycis.</title>
        <authorList>
            <person name="Moore G.G."/>
            <person name="Mack B.M."/>
            <person name="Beltz S.B."/>
            <person name="Gilbert M.K."/>
        </authorList>
    </citation>
    <scope>NUCLEOTIDE SEQUENCE [LARGE SCALE GENOMIC DNA]</scope>
    <source>
        <strain evidence="4">NRRL 26010</strain>
    </source>
</reference>
<name>A0A1F8ADV6_9EURO</name>
<dbReference type="EMBL" id="LYCR01000006">
    <property type="protein sequence ID" value="OGM49857.1"/>
    <property type="molecule type" value="Genomic_DNA"/>
</dbReference>
<dbReference type="GeneID" id="34444840"/>
<dbReference type="RefSeq" id="XP_022393574.1">
    <property type="nucleotide sequence ID" value="XM_022528580.1"/>
</dbReference>
<dbReference type="Gene3D" id="3.40.50.720">
    <property type="entry name" value="NAD(P)-binding Rossmann-like Domain"/>
    <property type="match status" value="1"/>
</dbReference>